<dbReference type="EMBL" id="JBHSOZ010000003">
    <property type="protein sequence ID" value="MFC5712303.1"/>
    <property type="molecule type" value="Genomic_DNA"/>
</dbReference>
<accession>A0ABW0YP96</accession>
<keyword evidence="1" id="KW-0413">Isomerase</keyword>
<name>A0ABW0YP96_9BACI</name>
<dbReference type="RefSeq" id="WP_385939392.1">
    <property type="nucleotide sequence ID" value="NZ_JBHSOZ010000003.1"/>
</dbReference>
<organism evidence="1 2">
    <name type="scientific">Thalassorhabdus alkalitolerans</name>
    <dbReference type="NCBI Taxonomy" id="2282697"/>
    <lineage>
        <taxon>Bacteria</taxon>
        <taxon>Bacillati</taxon>
        <taxon>Bacillota</taxon>
        <taxon>Bacilli</taxon>
        <taxon>Bacillales</taxon>
        <taxon>Bacillaceae</taxon>
        <taxon>Thalassorhabdus</taxon>
    </lineage>
</organism>
<protein>
    <submittedName>
        <fullName evidence="1">Peptidyl-prolyl cis-trans isomerase</fullName>
    </submittedName>
</protein>
<reference evidence="2" key="1">
    <citation type="journal article" date="2019" name="Int. J. Syst. Evol. Microbiol.">
        <title>The Global Catalogue of Microorganisms (GCM) 10K type strain sequencing project: providing services to taxonomists for standard genome sequencing and annotation.</title>
        <authorList>
            <consortium name="The Broad Institute Genomics Platform"/>
            <consortium name="The Broad Institute Genome Sequencing Center for Infectious Disease"/>
            <person name="Wu L."/>
            <person name="Ma J."/>
        </authorList>
    </citation>
    <scope>NUCLEOTIDE SEQUENCE [LARGE SCALE GENOMIC DNA]</scope>
    <source>
        <strain evidence="2">CECT 7184</strain>
    </source>
</reference>
<dbReference type="GO" id="GO:0016853">
    <property type="term" value="F:isomerase activity"/>
    <property type="evidence" value="ECO:0007669"/>
    <property type="project" value="UniProtKB-KW"/>
</dbReference>
<evidence type="ECO:0000313" key="2">
    <source>
        <dbReference type="Proteomes" id="UP001596142"/>
    </source>
</evidence>
<keyword evidence="2" id="KW-1185">Reference proteome</keyword>
<proteinExistence type="predicted"/>
<dbReference type="Proteomes" id="UP001596142">
    <property type="component" value="Unassembled WGS sequence"/>
</dbReference>
<sequence>MDFIVMIEGRIKHTITIDPTVWIFDDRKVDLTTYFDELHDENDHLEDYKKAVSKQWDKEISEGAQVPKRSSTNTIRTKKEALINGTFGIPFAPFLENAEPAADASQVVVETKSGEQFPYSLQEGKNFIIGFSHEGKPLKETGPIHVYEKNGSNKDNPIKHVVKFIVK</sequence>
<comment type="caution">
    <text evidence="1">The sequence shown here is derived from an EMBL/GenBank/DDBJ whole genome shotgun (WGS) entry which is preliminary data.</text>
</comment>
<evidence type="ECO:0000313" key="1">
    <source>
        <dbReference type="EMBL" id="MFC5712303.1"/>
    </source>
</evidence>
<gene>
    <name evidence="1" type="ORF">ACFPU1_05875</name>
</gene>